<proteinExistence type="predicted"/>
<dbReference type="AlphaFoldDB" id="A0A1I7RR09"/>
<evidence type="ECO:0000313" key="2">
    <source>
        <dbReference type="WBParaSite" id="BXY_0315500.1"/>
    </source>
</evidence>
<organism evidence="1 2">
    <name type="scientific">Bursaphelenchus xylophilus</name>
    <name type="common">Pinewood nematode worm</name>
    <name type="synonym">Aphelenchoides xylophilus</name>
    <dbReference type="NCBI Taxonomy" id="6326"/>
    <lineage>
        <taxon>Eukaryota</taxon>
        <taxon>Metazoa</taxon>
        <taxon>Ecdysozoa</taxon>
        <taxon>Nematoda</taxon>
        <taxon>Chromadorea</taxon>
        <taxon>Rhabditida</taxon>
        <taxon>Tylenchina</taxon>
        <taxon>Tylenchomorpha</taxon>
        <taxon>Aphelenchoidea</taxon>
        <taxon>Aphelenchoididae</taxon>
        <taxon>Bursaphelenchus</taxon>
    </lineage>
</organism>
<reference evidence="2" key="1">
    <citation type="submission" date="2016-11" db="UniProtKB">
        <authorList>
            <consortium name="WormBaseParasite"/>
        </authorList>
    </citation>
    <scope>IDENTIFICATION</scope>
</reference>
<accession>A0A1I7RR09</accession>
<dbReference type="WBParaSite" id="BXY_0315500.1">
    <property type="protein sequence ID" value="BXY_0315500.1"/>
    <property type="gene ID" value="BXY_0315500"/>
</dbReference>
<protein>
    <submittedName>
        <fullName evidence="2">Uncharacterized protein</fullName>
    </submittedName>
</protein>
<dbReference type="Proteomes" id="UP000095284">
    <property type="component" value="Unplaced"/>
</dbReference>
<sequence>MAAVGCWLDGRALATAGSAGGKGQRRWKDDVFRRSIMARTLNKRVLSLPWPLLFSLVRGFSRPFSFSFRIA</sequence>
<name>A0A1I7RR09_BURXY</name>
<evidence type="ECO:0000313" key="1">
    <source>
        <dbReference type="Proteomes" id="UP000095284"/>
    </source>
</evidence>